<dbReference type="EMBL" id="RQTK01000339">
    <property type="protein sequence ID" value="RUS81392.1"/>
    <property type="molecule type" value="Genomic_DNA"/>
</dbReference>
<dbReference type="GO" id="GO:0006952">
    <property type="term" value="P:defense response"/>
    <property type="evidence" value="ECO:0007669"/>
    <property type="project" value="InterPro"/>
</dbReference>
<dbReference type="AlphaFoldDB" id="A0A3S0ZL16"/>
<feature type="chain" id="PRO_5018680610" description="Invertebrate defensins family profile domain-containing protein" evidence="5">
    <location>
        <begin position="27"/>
        <end position="86"/>
    </location>
</feature>
<keyword evidence="7" id="KW-1185">Reference proteome</keyword>
<sequence>MKSSSKLIIAAIVVVMAMTFVEETEAGIGACFETWSRCSRWSSPATGILWRSCNSRCRQLGRRGGNCRLVPSQCPLSNKAYQCQCY</sequence>
<organism evidence="6 7">
    <name type="scientific">Elysia chlorotica</name>
    <name type="common">Eastern emerald elysia</name>
    <name type="synonym">Sea slug</name>
    <dbReference type="NCBI Taxonomy" id="188477"/>
    <lineage>
        <taxon>Eukaryota</taxon>
        <taxon>Metazoa</taxon>
        <taxon>Spiralia</taxon>
        <taxon>Lophotrochozoa</taxon>
        <taxon>Mollusca</taxon>
        <taxon>Gastropoda</taxon>
        <taxon>Heterobranchia</taxon>
        <taxon>Euthyneura</taxon>
        <taxon>Panpulmonata</taxon>
        <taxon>Sacoglossa</taxon>
        <taxon>Placobranchoidea</taxon>
        <taxon>Plakobranchidae</taxon>
        <taxon>Elysia</taxon>
    </lineage>
</organism>
<evidence type="ECO:0000256" key="1">
    <source>
        <dbReference type="ARBA" id="ARBA00004613"/>
    </source>
</evidence>
<accession>A0A3S0ZL16</accession>
<evidence type="ECO:0000256" key="4">
    <source>
        <dbReference type="ARBA" id="ARBA00023157"/>
    </source>
</evidence>
<evidence type="ECO:0000256" key="5">
    <source>
        <dbReference type="SAM" id="SignalP"/>
    </source>
</evidence>
<dbReference type="InterPro" id="IPR029230">
    <property type="entry name" value="Macin"/>
</dbReference>
<evidence type="ECO:0000313" key="6">
    <source>
        <dbReference type="EMBL" id="RUS81392.1"/>
    </source>
</evidence>
<name>A0A3S0ZL16_ELYCH</name>
<dbReference type="Pfam" id="PF14865">
    <property type="entry name" value="Macin"/>
    <property type="match status" value="1"/>
</dbReference>
<evidence type="ECO:0000313" key="7">
    <source>
        <dbReference type="Proteomes" id="UP000271974"/>
    </source>
</evidence>
<reference evidence="6 7" key="1">
    <citation type="submission" date="2019-01" db="EMBL/GenBank/DDBJ databases">
        <title>A draft genome assembly of the solar-powered sea slug Elysia chlorotica.</title>
        <authorList>
            <person name="Cai H."/>
            <person name="Li Q."/>
            <person name="Fang X."/>
            <person name="Li J."/>
            <person name="Curtis N.E."/>
            <person name="Altenburger A."/>
            <person name="Shibata T."/>
            <person name="Feng M."/>
            <person name="Maeda T."/>
            <person name="Schwartz J.A."/>
            <person name="Shigenobu S."/>
            <person name="Lundholm N."/>
            <person name="Nishiyama T."/>
            <person name="Yang H."/>
            <person name="Hasebe M."/>
            <person name="Li S."/>
            <person name="Pierce S.K."/>
            <person name="Wang J."/>
        </authorList>
    </citation>
    <scope>NUCLEOTIDE SEQUENCE [LARGE SCALE GENOMIC DNA]</scope>
    <source>
        <strain evidence="6">EC2010</strain>
        <tissue evidence="6">Whole organism of an adult</tissue>
    </source>
</reference>
<keyword evidence="5" id="KW-0732">Signal</keyword>
<comment type="similarity">
    <text evidence="2">Belongs to the macin family.</text>
</comment>
<dbReference type="GO" id="GO:0005576">
    <property type="term" value="C:extracellular region"/>
    <property type="evidence" value="ECO:0007669"/>
    <property type="project" value="UniProtKB-SubCell"/>
</dbReference>
<comment type="subcellular location">
    <subcellularLocation>
        <location evidence="1">Secreted</location>
    </subcellularLocation>
</comment>
<evidence type="ECO:0008006" key="8">
    <source>
        <dbReference type="Google" id="ProtNLM"/>
    </source>
</evidence>
<proteinExistence type="inferred from homology"/>
<keyword evidence="4" id="KW-1015">Disulfide bond</keyword>
<comment type="caution">
    <text evidence="6">The sequence shown here is derived from an EMBL/GenBank/DDBJ whole genome shotgun (WGS) entry which is preliminary data.</text>
</comment>
<dbReference type="Proteomes" id="UP000271974">
    <property type="component" value="Unassembled WGS sequence"/>
</dbReference>
<evidence type="ECO:0000256" key="2">
    <source>
        <dbReference type="ARBA" id="ARBA00010366"/>
    </source>
</evidence>
<dbReference type="OrthoDB" id="9988549at2759"/>
<evidence type="ECO:0000256" key="3">
    <source>
        <dbReference type="ARBA" id="ARBA00022525"/>
    </source>
</evidence>
<keyword evidence="3" id="KW-0964">Secreted</keyword>
<dbReference type="InterPro" id="IPR038456">
    <property type="entry name" value="Macin_sf"/>
</dbReference>
<feature type="signal peptide" evidence="5">
    <location>
        <begin position="1"/>
        <end position="26"/>
    </location>
</feature>
<dbReference type="Gene3D" id="3.30.30.100">
    <property type="match status" value="1"/>
</dbReference>
<gene>
    <name evidence="6" type="ORF">EGW08_010830</name>
</gene>
<protein>
    <recommendedName>
        <fullName evidence="8">Invertebrate defensins family profile domain-containing protein</fullName>
    </recommendedName>
</protein>